<dbReference type="RefSeq" id="WP_338009120.1">
    <property type="nucleotide sequence ID" value="NZ_JAOPKB010000018.1"/>
</dbReference>
<reference evidence="1 2" key="1">
    <citation type="submission" date="2022-09" db="EMBL/GenBank/DDBJ databases">
        <title>Enrichment on poylsaccharides allowed isolation of novel metabolic and taxonomic groups of Haloarchaea.</title>
        <authorList>
            <person name="Sorokin D.Y."/>
            <person name="Elcheninov A.G."/>
            <person name="Khizhniak T.V."/>
            <person name="Kolganova T.V."/>
            <person name="Kublanov I.V."/>
        </authorList>
    </citation>
    <scope>NUCLEOTIDE SEQUENCE [LARGE SCALE GENOMIC DNA]</scope>
    <source>
        <strain evidence="1 2">AArc-m2/3/4</strain>
    </source>
</reference>
<accession>A0ABT2QKG1</accession>
<organism evidence="1 2">
    <name type="scientific">Natronoglomus mannanivorans</name>
    <dbReference type="NCBI Taxonomy" id="2979990"/>
    <lineage>
        <taxon>Archaea</taxon>
        <taxon>Methanobacteriati</taxon>
        <taxon>Methanobacteriota</taxon>
        <taxon>Stenosarchaea group</taxon>
        <taxon>Halobacteria</taxon>
        <taxon>Halobacteriales</taxon>
        <taxon>Natrialbaceae</taxon>
        <taxon>Natronoglomus</taxon>
    </lineage>
</organism>
<dbReference type="EMBL" id="JAOPKB010000018">
    <property type="protein sequence ID" value="MCU4975382.1"/>
    <property type="molecule type" value="Genomic_DNA"/>
</dbReference>
<dbReference type="Proteomes" id="UP001320972">
    <property type="component" value="Unassembled WGS sequence"/>
</dbReference>
<gene>
    <name evidence="1" type="ORF">OB955_22040</name>
</gene>
<keyword evidence="2" id="KW-1185">Reference proteome</keyword>
<protein>
    <recommendedName>
        <fullName evidence="3">Nucleotidyltransferase-like protein</fullName>
    </recommendedName>
</protein>
<proteinExistence type="predicted"/>
<name>A0ABT2QKG1_9EURY</name>
<evidence type="ECO:0000313" key="2">
    <source>
        <dbReference type="Proteomes" id="UP001320972"/>
    </source>
</evidence>
<comment type="caution">
    <text evidence="1">The sequence shown here is derived from an EMBL/GenBank/DDBJ whole genome shotgun (WGS) entry which is preliminary data.</text>
</comment>
<evidence type="ECO:0008006" key="3">
    <source>
        <dbReference type="Google" id="ProtNLM"/>
    </source>
</evidence>
<evidence type="ECO:0000313" key="1">
    <source>
        <dbReference type="EMBL" id="MCU4975382.1"/>
    </source>
</evidence>
<sequence length="338" mass="38822">MAQVMVSVHPQRCVLDVLDNDYEGTGLVDHNLRDRERILRYAEKNGVDYLYSQKLNDGDDTNSFEKDISNTKKLISLLNEVCGELDITYKVIKLYNEVPHIPNDLDIFVSSNDREVLIKTLTDRGLDLIEDNVAETKLRGEFGKVDIYTEINYGGIPFVNPDKILNHGADNDFFGVNYPGVTSNTDLLILIPHQVIGHKRITLLDLLHLKSLLEKADLEKCCEYAQDLGWEPLFYNTVELLTTLIDMIYNEGKVIEFPYMFSYDFVISSIEESSKQELSLKNRILFSSSYVLHYFMYKSEGTWLYNMLKSNSTTRWLVNNLSHSLNVLRGDKSSTNES</sequence>